<organism evidence="5">
    <name type="scientific">Flavobacterium sp. AUG42</name>
    <dbReference type="NCBI Taxonomy" id="1809309"/>
    <lineage>
        <taxon>Bacteria</taxon>
        <taxon>Pseudomonadati</taxon>
        <taxon>Bacteroidota</taxon>
        <taxon>Flavobacteriia</taxon>
        <taxon>Flavobacteriales</taxon>
        <taxon>Flavobacteriaceae</taxon>
        <taxon>Flavobacterium</taxon>
    </lineage>
</organism>
<evidence type="ECO:0000256" key="1">
    <source>
        <dbReference type="ARBA" id="ARBA00022801"/>
    </source>
</evidence>
<dbReference type="Pfam" id="PF02836">
    <property type="entry name" value="Glyco_hydro_2_C"/>
    <property type="match status" value="1"/>
</dbReference>
<keyword evidence="3" id="KW-0472">Membrane</keyword>
<keyword evidence="3" id="KW-1133">Transmembrane helix</keyword>
<reference evidence="5" key="1">
    <citation type="journal article" date="2019" name="Microbiol. Res.">
        <title>Characterization of the cellulase-secretome produced by the Antarctic bacterium Flavobacterium sp. AUG42.</title>
        <authorList>
            <person name="Herrera L.M."/>
            <person name="Franco Fraguas L."/>
            <person name="Castro-Sowinski S."/>
        </authorList>
    </citation>
    <scope>NUCLEOTIDE SEQUENCE</scope>
    <source>
        <strain evidence="5">AUG42</strain>
    </source>
</reference>
<dbReference type="InterPro" id="IPR045053">
    <property type="entry name" value="MAN-like"/>
</dbReference>
<dbReference type="PANTHER" id="PTHR31451">
    <property type="match status" value="1"/>
</dbReference>
<evidence type="ECO:0000313" key="5">
    <source>
        <dbReference type="EMBL" id="QCD26744.1"/>
    </source>
</evidence>
<dbReference type="GO" id="GO:0005975">
    <property type="term" value="P:carbohydrate metabolic process"/>
    <property type="evidence" value="ECO:0007669"/>
    <property type="project" value="InterPro"/>
</dbReference>
<dbReference type="InterPro" id="IPR018087">
    <property type="entry name" value="Glyco_hydro_5_CS"/>
</dbReference>
<dbReference type="Gene3D" id="3.20.20.80">
    <property type="entry name" value="Glycosidases"/>
    <property type="match status" value="1"/>
</dbReference>
<keyword evidence="3" id="KW-0812">Transmembrane</keyword>
<dbReference type="GO" id="GO:0004553">
    <property type="term" value="F:hydrolase activity, hydrolyzing O-glycosyl compounds"/>
    <property type="evidence" value="ECO:0007669"/>
    <property type="project" value="InterPro"/>
</dbReference>
<proteinExistence type="predicted"/>
<evidence type="ECO:0000256" key="2">
    <source>
        <dbReference type="ARBA" id="ARBA00023295"/>
    </source>
</evidence>
<evidence type="ECO:0000256" key="3">
    <source>
        <dbReference type="SAM" id="Phobius"/>
    </source>
</evidence>
<dbReference type="InterPro" id="IPR017853">
    <property type="entry name" value="GH"/>
</dbReference>
<accession>A0A4D6KBE3</accession>
<dbReference type="AlphaFoldDB" id="A0A4D6KBE3"/>
<feature type="transmembrane region" description="Helical" evidence="3">
    <location>
        <begin position="12"/>
        <end position="33"/>
    </location>
</feature>
<sequence>MRLINNRNIYKGAFIFSFILICIFTLLGLARILDYLNTGADRSSMLHLETESEDIYLPKVNWTNLVNPARVMEKNTLGKLERDYLFSWYVKNNALENNTSKGIDDYYTQNTRENLYRTIKYNKSHEISIENTTIKHFPDLEFYSEDGQLVVFKDRNVVEYQKIYQNKTLLTTIQDTATYKVMMLLEDGFWRVRHLEKMKSEAFAKDTVKPHPIYTVKKNQILQNNIPYTIKGINYYPKNSAWDTFGDLFNKDTIAQDFDIIKKANLNTVRVFIQYGDFGKAKLIPQKMERLKVLLDLAEAKKLAVIVTLFDFYSDYSINSWTLTHRHAEQIVTSFKDHKAILAWDIKNEPNLDFENRGKDNVLSWLDHMVTVIKENDPNHLMTIGWSNSVEATNLADKMDFISYHFYNDMVHLEYETDKLVKTTKKPVVIEEFGVPSYGGMWNFWEGSDKKQAEYHRKIQAYFKKNNYSFMSWTLYDFPHVPDQVAGRWPWQKMRQKKFGFIDDKGNNKPAFKYISN</sequence>
<dbReference type="InterPro" id="IPR006103">
    <property type="entry name" value="Glyco_hydro_2_cat"/>
</dbReference>
<name>A0A4D6KBE3_9FLAO</name>
<dbReference type="SUPFAM" id="SSF51445">
    <property type="entry name" value="(Trans)glycosidases"/>
    <property type="match status" value="1"/>
</dbReference>
<keyword evidence="2" id="KW-0326">Glycosidase</keyword>
<keyword evidence="1" id="KW-0378">Hydrolase</keyword>
<evidence type="ECO:0000259" key="4">
    <source>
        <dbReference type="Pfam" id="PF02836"/>
    </source>
</evidence>
<protein>
    <submittedName>
        <fullName evidence="5">Putative cellulase GH5</fullName>
    </submittedName>
</protein>
<feature type="domain" description="Glycoside hydrolase family 2 catalytic" evidence="4">
    <location>
        <begin position="216"/>
        <end position="452"/>
    </location>
</feature>
<dbReference type="PROSITE" id="PS00659">
    <property type="entry name" value="GLYCOSYL_HYDROL_F5"/>
    <property type="match status" value="1"/>
</dbReference>
<dbReference type="EMBL" id="MH510346">
    <property type="protein sequence ID" value="QCD26744.1"/>
    <property type="molecule type" value="Genomic_DNA"/>
</dbReference>